<evidence type="ECO:0000313" key="2">
    <source>
        <dbReference type="Proteomes" id="UP000499080"/>
    </source>
</evidence>
<comment type="caution">
    <text evidence="1">The sequence shown here is derived from an EMBL/GenBank/DDBJ whole genome shotgun (WGS) entry which is preliminary data.</text>
</comment>
<proteinExistence type="predicted"/>
<reference evidence="1 2" key="1">
    <citation type="journal article" date="2019" name="Sci. Rep.">
        <title>Orb-weaving spider Araneus ventricosus genome elucidates the spidroin gene catalogue.</title>
        <authorList>
            <person name="Kono N."/>
            <person name="Nakamura H."/>
            <person name="Ohtoshi R."/>
            <person name="Moran D.A.P."/>
            <person name="Shinohara A."/>
            <person name="Yoshida Y."/>
            <person name="Fujiwara M."/>
            <person name="Mori M."/>
            <person name="Tomita M."/>
            <person name="Arakawa K."/>
        </authorList>
    </citation>
    <scope>NUCLEOTIDE SEQUENCE [LARGE SCALE GENOMIC DNA]</scope>
</reference>
<name>A0A4Y2MHE9_ARAVE</name>
<dbReference type="Proteomes" id="UP000499080">
    <property type="component" value="Unassembled WGS sequence"/>
</dbReference>
<feature type="non-terminal residue" evidence="1">
    <location>
        <position position="1"/>
    </location>
</feature>
<evidence type="ECO:0000313" key="1">
    <source>
        <dbReference type="EMBL" id="GBN26083.1"/>
    </source>
</evidence>
<accession>A0A4Y2MHE9</accession>
<gene>
    <name evidence="1" type="ORF">AVEN_73115_1</name>
</gene>
<keyword evidence="2" id="KW-1185">Reference proteome</keyword>
<dbReference type="AlphaFoldDB" id="A0A4Y2MHE9"/>
<dbReference type="EMBL" id="BGPR01282027">
    <property type="protein sequence ID" value="GBN26083.1"/>
    <property type="molecule type" value="Genomic_DNA"/>
</dbReference>
<protein>
    <submittedName>
        <fullName evidence="1">Uncharacterized protein</fullName>
    </submittedName>
</protein>
<sequence>RAISKLLELFVFPLRWGKPKSGGGRKSVTSAPGLQNLGRLTKELKRHYILWTNLPDPWRRKNNGEGTLNWGEGRTLGDGSEMAPCFVLKFSINCFARFVLRDMC</sequence>
<organism evidence="1 2">
    <name type="scientific">Araneus ventricosus</name>
    <name type="common">Orbweaver spider</name>
    <name type="synonym">Epeira ventricosa</name>
    <dbReference type="NCBI Taxonomy" id="182803"/>
    <lineage>
        <taxon>Eukaryota</taxon>
        <taxon>Metazoa</taxon>
        <taxon>Ecdysozoa</taxon>
        <taxon>Arthropoda</taxon>
        <taxon>Chelicerata</taxon>
        <taxon>Arachnida</taxon>
        <taxon>Araneae</taxon>
        <taxon>Araneomorphae</taxon>
        <taxon>Entelegynae</taxon>
        <taxon>Araneoidea</taxon>
        <taxon>Araneidae</taxon>
        <taxon>Araneus</taxon>
    </lineage>
</organism>